<dbReference type="PANTHER" id="PTHR12486:SF4">
    <property type="entry name" value="APRATAXIN"/>
    <property type="match status" value="1"/>
</dbReference>
<feature type="region of interest" description="Disordered" evidence="1">
    <location>
        <begin position="225"/>
        <end position="288"/>
    </location>
</feature>
<evidence type="ECO:0000313" key="3">
    <source>
        <dbReference type="EMBL" id="THH33854.1"/>
    </source>
</evidence>
<evidence type="ECO:0000256" key="1">
    <source>
        <dbReference type="SAM" id="MobiDB-lite"/>
    </source>
</evidence>
<protein>
    <recommendedName>
        <fullName evidence="2">Aprataxin C2HE/C2H2/C2HC zinc finger domain-containing protein</fullName>
    </recommendedName>
</protein>
<dbReference type="GO" id="GO:0003725">
    <property type="term" value="F:double-stranded RNA binding"/>
    <property type="evidence" value="ECO:0007669"/>
    <property type="project" value="TreeGrafter"/>
</dbReference>
<dbReference type="GO" id="GO:0000012">
    <property type="term" value="P:single strand break repair"/>
    <property type="evidence" value="ECO:0007669"/>
    <property type="project" value="TreeGrafter"/>
</dbReference>
<evidence type="ECO:0000259" key="2">
    <source>
        <dbReference type="Pfam" id="PF16278"/>
    </source>
</evidence>
<accession>A0A4S4N4A5</accession>
<evidence type="ECO:0000313" key="4">
    <source>
        <dbReference type="Proteomes" id="UP000308730"/>
    </source>
</evidence>
<organism evidence="3 4">
    <name type="scientific">Antrodiella citrinella</name>
    <dbReference type="NCBI Taxonomy" id="2447956"/>
    <lineage>
        <taxon>Eukaryota</taxon>
        <taxon>Fungi</taxon>
        <taxon>Dikarya</taxon>
        <taxon>Basidiomycota</taxon>
        <taxon>Agaricomycotina</taxon>
        <taxon>Agaricomycetes</taxon>
        <taxon>Polyporales</taxon>
        <taxon>Steccherinaceae</taxon>
        <taxon>Antrodiella</taxon>
    </lineage>
</organism>
<feature type="domain" description="Aprataxin C2HE/C2H2/C2HC zinc finger" evidence="2">
    <location>
        <begin position="155"/>
        <end position="220"/>
    </location>
</feature>
<dbReference type="Proteomes" id="UP000308730">
    <property type="component" value="Unassembled WGS sequence"/>
</dbReference>
<dbReference type="EMBL" id="SGPM01000002">
    <property type="protein sequence ID" value="THH33854.1"/>
    <property type="molecule type" value="Genomic_DNA"/>
</dbReference>
<dbReference type="GO" id="GO:0005634">
    <property type="term" value="C:nucleus"/>
    <property type="evidence" value="ECO:0007669"/>
    <property type="project" value="TreeGrafter"/>
</dbReference>
<sequence length="288" mass="33052">MINSAQLTILRSYARKPNPPVDLPESILFDHSDKTLTIFDTYPKSIFHFLILPRISAYTGDGYTERDLTSLRTLLKGGQEKAGRVIRDLEEAAKVCVAQVEEEMVARYKFKWDIWVGFHPVPSMEHIHLHVISADMVSSSMKNKKHYNSFIPKGDFFLTLKDVSEWLEAQPSFFRKMAELKSSEYEPRLKAELACFHENCYELFKTMPQLKAHLQEEWDKRMAREKAKRERLEKLKRKSGSKKAASPSASGTTADNSQASTSTLTAEDLVELEGSQKKRRKTDESDVE</sequence>
<dbReference type="Gene3D" id="3.30.428.10">
    <property type="entry name" value="HIT-like"/>
    <property type="match status" value="1"/>
</dbReference>
<keyword evidence="4" id="KW-1185">Reference proteome</keyword>
<dbReference type="GO" id="GO:0033699">
    <property type="term" value="F:DNA 5'-adenosine monophosphate hydrolase activity"/>
    <property type="evidence" value="ECO:0007669"/>
    <property type="project" value="TreeGrafter"/>
</dbReference>
<dbReference type="GO" id="GO:1990165">
    <property type="term" value="F:single-strand break-containing DNA binding"/>
    <property type="evidence" value="ECO:0007669"/>
    <property type="project" value="TreeGrafter"/>
</dbReference>
<reference evidence="3 4" key="1">
    <citation type="submission" date="2019-02" db="EMBL/GenBank/DDBJ databases">
        <title>Genome sequencing of the rare red list fungi Antrodiella citrinella (Flaviporus citrinellus).</title>
        <authorList>
            <person name="Buettner E."/>
            <person name="Kellner H."/>
        </authorList>
    </citation>
    <scope>NUCLEOTIDE SEQUENCE [LARGE SCALE GENOMIC DNA]</scope>
    <source>
        <strain evidence="3 4">DSM 108506</strain>
    </source>
</reference>
<dbReference type="InterPro" id="IPR032566">
    <property type="entry name" value="Znf-C2HE"/>
</dbReference>
<dbReference type="SUPFAM" id="SSF54197">
    <property type="entry name" value="HIT-like"/>
    <property type="match status" value="1"/>
</dbReference>
<gene>
    <name evidence="3" type="ORF">EUX98_g276</name>
</gene>
<dbReference type="OrthoDB" id="3512845at2759"/>
<dbReference type="Pfam" id="PF16278">
    <property type="entry name" value="zf-C2HE"/>
    <property type="match status" value="1"/>
</dbReference>
<dbReference type="GO" id="GO:0030983">
    <property type="term" value="F:mismatched DNA binding"/>
    <property type="evidence" value="ECO:0007669"/>
    <property type="project" value="TreeGrafter"/>
</dbReference>
<dbReference type="InterPro" id="IPR036265">
    <property type="entry name" value="HIT-like_sf"/>
</dbReference>
<dbReference type="Pfam" id="PF11969">
    <property type="entry name" value="DcpS_C"/>
    <property type="match status" value="1"/>
</dbReference>
<dbReference type="AlphaFoldDB" id="A0A4S4N4A5"/>
<dbReference type="GO" id="GO:0003697">
    <property type="term" value="F:single-stranded DNA binding"/>
    <property type="evidence" value="ECO:0007669"/>
    <property type="project" value="TreeGrafter"/>
</dbReference>
<name>A0A4S4N4A5_9APHY</name>
<dbReference type="PANTHER" id="PTHR12486">
    <property type="entry name" value="APRATAXIN-RELATED"/>
    <property type="match status" value="1"/>
</dbReference>
<proteinExistence type="predicted"/>
<feature type="compositionally biased region" description="Polar residues" evidence="1">
    <location>
        <begin position="251"/>
        <end position="265"/>
    </location>
</feature>
<comment type="caution">
    <text evidence="3">The sequence shown here is derived from an EMBL/GenBank/DDBJ whole genome shotgun (WGS) entry which is preliminary data.</text>
</comment>